<comment type="caution">
    <text evidence="1">The sequence shown here is derived from an EMBL/GenBank/DDBJ whole genome shotgun (WGS) entry which is preliminary data.</text>
</comment>
<evidence type="ECO:0000313" key="2">
    <source>
        <dbReference type="Proteomes" id="UP000823775"/>
    </source>
</evidence>
<reference evidence="1 2" key="1">
    <citation type="journal article" date="2021" name="BMC Genomics">
        <title>Datura genome reveals duplications of psychoactive alkaloid biosynthetic genes and high mutation rate following tissue culture.</title>
        <authorList>
            <person name="Rajewski A."/>
            <person name="Carter-House D."/>
            <person name="Stajich J."/>
            <person name="Litt A."/>
        </authorList>
    </citation>
    <scope>NUCLEOTIDE SEQUENCE [LARGE SCALE GENOMIC DNA]</scope>
    <source>
        <strain evidence="1">AR-01</strain>
    </source>
</reference>
<sequence>GGMLVSVVGATGVQSHIREVGSNNDIYTRGAADKGVSWMRIRVGQPISHWALLRCGIVIVLSGENGYE</sequence>
<protein>
    <submittedName>
        <fullName evidence="1">Uncharacterized protein</fullName>
    </submittedName>
</protein>
<feature type="non-terminal residue" evidence="1">
    <location>
        <position position="1"/>
    </location>
</feature>
<organism evidence="1 2">
    <name type="scientific">Datura stramonium</name>
    <name type="common">Jimsonweed</name>
    <name type="synonym">Common thornapple</name>
    <dbReference type="NCBI Taxonomy" id="4076"/>
    <lineage>
        <taxon>Eukaryota</taxon>
        <taxon>Viridiplantae</taxon>
        <taxon>Streptophyta</taxon>
        <taxon>Embryophyta</taxon>
        <taxon>Tracheophyta</taxon>
        <taxon>Spermatophyta</taxon>
        <taxon>Magnoliopsida</taxon>
        <taxon>eudicotyledons</taxon>
        <taxon>Gunneridae</taxon>
        <taxon>Pentapetalae</taxon>
        <taxon>asterids</taxon>
        <taxon>lamiids</taxon>
        <taxon>Solanales</taxon>
        <taxon>Solanaceae</taxon>
        <taxon>Solanoideae</taxon>
        <taxon>Datureae</taxon>
        <taxon>Datura</taxon>
    </lineage>
</organism>
<keyword evidence="2" id="KW-1185">Reference proteome</keyword>
<accession>A0ABS8WLN1</accession>
<name>A0ABS8WLN1_DATST</name>
<gene>
    <name evidence="1" type="ORF">HAX54_046346</name>
</gene>
<dbReference type="EMBL" id="JACEIK010007301">
    <property type="protein sequence ID" value="MCE3050029.1"/>
    <property type="molecule type" value="Genomic_DNA"/>
</dbReference>
<proteinExistence type="predicted"/>
<evidence type="ECO:0000313" key="1">
    <source>
        <dbReference type="EMBL" id="MCE3050029.1"/>
    </source>
</evidence>
<dbReference type="Proteomes" id="UP000823775">
    <property type="component" value="Unassembled WGS sequence"/>
</dbReference>